<proteinExistence type="inferred from homology"/>
<evidence type="ECO:0000313" key="2">
    <source>
        <dbReference type="EMBL" id="CBY16082.1"/>
    </source>
</evidence>
<accession>E4Y2J2</accession>
<dbReference type="Gene3D" id="3.90.226.10">
    <property type="entry name" value="2-enoyl-CoA Hydratase, Chain A, domain 1"/>
    <property type="match status" value="1"/>
</dbReference>
<dbReference type="PANTHER" id="PTHR43149:SF1">
    <property type="entry name" value="DELTA(3,5)-DELTA(2,4)-DIENOYL-COA ISOMERASE, MITOCHONDRIAL"/>
    <property type="match status" value="1"/>
</dbReference>
<dbReference type="InterPro" id="IPR045002">
    <property type="entry name" value="Ech1-like"/>
</dbReference>
<dbReference type="EMBL" id="FN653865">
    <property type="protein sequence ID" value="CBY16082.1"/>
    <property type="molecule type" value="Genomic_DNA"/>
</dbReference>
<dbReference type="InterPro" id="IPR001753">
    <property type="entry name" value="Enoyl-CoA_hydra/iso"/>
</dbReference>
<sequence>MEIADYSYLFSDNSKQIILITGLAKKNSHFLSPFFLFVLADEQWLELELEKIPENPAALKHRTADHQIQNLIQVTTAQEIKSMKAESQRVIERRRIGNLHINAIDQTRAREAVKTKDDEDEEVGLIEKDRARNQVQEEIQAVLHTSLSRVTLIVKDPLLGKADLGTLQRFPKIIGNDSMARELALTARKFDASEAKEIGFVSKIYDNKEETLSAALEVAKEWFFLILLYSIAV</sequence>
<evidence type="ECO:0000256" key="1">
    <source>
        <dbReference type="ARBA" id="ARBA00005254"/>
    </source>
</evidence>
<name>E4Y2J2_OIKDI</name>
<dbReference type="PANTHER" id="PTHR43149">
    <property type="entry name" value="ENOYL-COA HYDRATASE"/>
    <property type="match status" value="1"/>
</dbReference>
<dbReference type="InterPro" id="IPR029045">
    <property type="entry name" value="ClpP/crotonase-like_dom_sf"/>
</dbReference>
<keyword evidence="3" id="KW-1185">Reference proteome</keyword>
<gene>
    <name evidence="2" type="ORF">GSOID_T00016393001</name>
</gene>
<dbReference type="SUPFAM" id="SSF52096">
    <property type="entry name" value="ClpP/crotonase"/>
    <property type="match status" value="1"/>
</dbReference>
<dbReference type="OrthoDB" id="14970at2759"/>
<dbReference type="GO" id="GO:0051750">
    <property type="term" value="F:delta(3,5)-delta(2,4)-dienoyl-CoA isomerase activity"/>
    <property type="evidence" value="ECO:0007669"/>
    <property type="project" value="TreeGrafter"/>
</dbReference>
<dbReference type="GO" id="GO:0005739">
    <property type="term" value="C:mitochondrion"/>
    <property type="evidence" value="ECO:0007669"/>
    <property type="project" value="TreeGrafter"/>
</dbReference>
<reference evidence="2" key="1">
    <citation type="journal article" date="2010" name="Science">
        <title>Plasticity of animal genome architecture unmasked by rapid evolution of a pelagic tunicate.</title>
        <authorList>
            <person name="Denoeud F."/>
            <person name="Henriet S."/>
            <person name="Mungpakdee S."/>
            <person name="Aury J.M."/>
            <person name="Da Silva C."/>
            <person name="Brinkmann H."/>
            <person name="Mikhaleva J."/>
            <person name="Olsen L.C."/>
            <person name="Jubin C."/>
            <person name="Canestro C."/>
            <person name="Bouquet J.M."/>
            <person name="Danks G."/>
            <person name="Poulain J."/>
            <person name="Campsteijn C."/>
            <person name="Adamski M."/>
            <person name="Cross I."/>
            <person name="Yadetie F."/>
            <person name="Muffato M."/>
            <person name="Louis A."/>
            <person name="Butcher S."/>
            <person name="Tsagkogeorga G."/>
            <person name="Konrad A."/>
            <person name="Singh S."/>
            <person name="Jensen M.F."/>
            <person name="Cong E.H."/>
            <person name="Eikeseth-Otteraa H."/>
            <person name="Noel B."/>
            <person name="Anthouard V."/>
            <person name="Porcel B.M."/>
            <person name="Kachouri-Lafond R."/>
            <person name="Nishino A."/>
            <person name="Ugolini M."/>
            <person name="Chourrout P."/>
            <person name="Nishida H."/>
            <person name="Aasland R."/>
            <person name="Huzurbazar S."/>
            <person name="Westhof E."/>
            <person name="Delsuc F."/>
            <person name="Lehrach H."/>
            <person name="Reinhardt R."/>
            <person name="Weissenbach J."/>
            <person name="Roy S.W."/>
            <person name="Artiguenave F."/>
            <person name="Postlethwait J.H."/>
            <person name="Manak J.R."/>
            <person name="Thompson E.M."/>
            <person name="Jaillon O."/>
            <person name="Du Pasquier L."/>
            <person name="Boudinot P."/>
            <person name="Liberles D.A."/>
            <person name="Volff J.N."/>
            <person name="Philippe H."/>
            <person name="Lenhard B."/>
            <person name="Roest Crollius H."/>
            <person name="Wincker P."/>
            <person name="Chourrout D."/>
        </authorList>
    </citation>
    <scope>NUCLEOTIDE SEQUENCE [LARGE SCALE GENOMIC DNA]</scope>
</reference>
<dbReference type="AlphaFoldDB" id="E4Y2J2"/>
<dbReference type="Proteomes" id="UP000001307">
    <property type="component" value="Unassembled WGS sequence"/>
</dbReference>
<evidence type="ECO:0000313" key="3">
    <source>
        <dbReference type="Proteomes" id="UP000001307"/>
    </source>
</evidence>
<dbReference type="InParanoid" id="E4Y2J2"/>
<dbReference type="Pfam" id="PF00378">
    <property type="entry name" value="ECH_1"/>
    <property type="match status" value="1"/>
</dbReference>
<organism evidence="2">
    <name type="scientific">Oikopleura dioica</name>
    <name type="common">Tunicate</name>
    <dbReference type="NCBI Taxonomy" id="34765"/>
    <lineage>
        <taxon>Eukaryota</taxon>
        <taxon>Metazoa</taxon>
        <taxon>Chordata</taxon>
        <taxon>Tunicata</taxon>
        <taxon>Appendicularia</taxon>
        <taxon>Copelata</taxon>
        <taxon>Oikopleuridae</taxon>
        <taxon>Oikopleura</taxon>
    </lineage>
</organism>
<feature type="non-terminal residue" evidence="2">
    <location>
        <position position="233"/>
    </location>
</feature>
<protein>
    <submittedName>
        <fullName evidence="2">Uncharacterized protein</fullName>
    </submittedName>
</protein>
<comment type="similarity">
    <text evidence="1">Belongs to the enoyl-CoA hydratase/isomerase family.</text>
</comment>